<sequence>MRWYDHRAGNRTANRVVRGTTRSSYRALFRAQPSCNEVNQIHSLTEHVSFDDPLIIHIHMDVNPTKHSFMRTLTAAQTN</sequence>
<name>A0A6A4SFV1_SCOMX</name>
<reference evidence="1 2" key="1">
    <citation type="submission" date="2019-06" db="EMBL/GenBank/DDBJ databases">
        <title>Draft genomes of female and male turbot (Scophthalmus maximus).</title>
        <authorList>
            <person name="Xu H."/>
            <person name="Xu X.-W."/>
            <person name="Shao C."/>
            <person name="Chen S."/>
        </authorList>
    </citation>
    <scope>NUCLEOTIDE SEQUENCE [LARGE SCALE GENOMIC DNA]</scope>
    <source>
        <strain evidence="1">Ysfricsl-2016a</strain>
        <tissue evidence="1">Blood</tissue>
    </source>
</reference>
<comment type="caution">
    <text evidence="1">The sequence shown here is derived from an EMBL/GenBank/DDBJ whole genome shotgun (WGS) entry which is preliminary data.</text>
</comment>
<evidence type="ECO:0000313" key="2">
    <source>
        <dbReference type="Proteomes" id="UP000438429"/>
    </source>
</evidence>
<protein>
    <submittedName>
        <fullName evidence="1">Uncharacterized protein</fullName>
    </submittedName>
</protein>
<dbReference type="Proteomes" id="UP000438429">
    <property type="component" value="Unassembled WGS sequence"/>
</dbReference>
<dbReference type="AlphaFoldDB" id="A0A6A4SFV1"/>
<evidence type="ECO:0000313" key="1">
    <source>
        <dbReference type="EMBL" id="KAF0030750.1"/>
    </source>
</evidence>
<organism evidence="1 2">
    <name type="scientific">Scophthalmus maximus</name>
    <name type="common">Turbot</name>
    <name type="synonym">Psetta maxima</name>
    <dbReference type="NCBI Taxonomy" id="52904"/>
    <lineage>
        <taxon>Eukaryota</taxon>
        <taxon>Metazoa</taxon>
        <taxon>Chordata</taxon>
        <taxon>Craniata</taxon>
        <taxon>Vertebrata</taxon>
        <taxon>Euteleostomi</taxon>
        <taxon>Actinopterygii</taxon>
        <taxon>Neopterygii</taxon>
        <taxon>Teleostei</taxon>
        <taxon>Neoteleostei</taxon>
        <taxon>Acanthomorphata</taxon>
        <taxon>Carangaria</taxon>
        <taxon>Pleuronectiformes</taxon>
        <taxon>Pleuronectoidei</taxon>
        <taxon>Scophthalmidae</taxon>
        <taxon>Scophthalmus</taxon>
    </lineage>
</organism>
<gene>
    <name evidence="1" type="ORF">F2P81_017481</name>
</gene>
<dbReference type="EMBL" id="VEVO01000015">
    <property type="protein sequence ID" value="KAF0030750.1"/>
    <property type="molecule type" value="Genomic_DNA"/>
</dbReference>
<proteinExistence type="predicted"/>
<accession>A0A6A4SFV1</accession>